<gene>
    <name evidence="1" type="primary">ilv-2_1</name>
    <name evidence="1" type="ORF">LSUB1_G004115</name>
</gene>
<sequence length="95" mass="10253">MASRTFSRAALRSPLAKQLTGASARRTFVSALNASARPTVARAAVASSQQVRGVKTIDFAGTKEDVYERADWPAAKLQVLFTPPPVFPTSMLIQF</sequence>
<protein>
    <submittedName>
        <fullName evidence="1">Ketol-acid reductoisomerase, mitochondrial</fullName>
    </submittedName>
</protein>
<comment type="caution">
    <text evidence="1">The sequence shown here is derived from an EMBL/GenBank/DDBJ whole genome shotgun (WGS) entry which is preliminary data.</text>
</comment>
<dbReference type="OrthoDB" id="10255643at2759"/>
<accession>A0A8H8RQ61</accession>
<proteinExistence type="predicted"/>
<keyword evidence="2" id="KW-1185">Reference proteome</keyword>
<dbReference type="EMBL" id="QGMJ01000342">
    <property type="protein sequence ID" value="TVY37558.1"/>
    <property type="molecule type" value="Genomic_DNA"/>
</dbReference>
<organism evidence="1 2">
    <name type="scientific">Lachnellula subtilissima</name>
    <dbReference type="NCBI Taxonomy" id="602034"/>
    <lineage>
        <taxon>Eukaryota</taxon>
        <taxon>Fungi</taxon>
        <taxon>Dikarya</taxon>
        <taxon>Ascomycota</taxon>
        <taxon>Pezizomycotina</taxon>
        <taxon>Leotiomycetes</taxon>
        <taxon>Helotiales</taxon>
        <taxon>Lachnaceae</taxon>
        <taxon>Lachnellula</taxon>
    </lineage>
</organism>
<dbReference type="GO" id="GO:0016853">
    <property type="term" value="F:isomerase activity"/>
    <property type="evidence" value="ECO:0007669"/>
    <property type="project" value="UniProtKB-KW"/>
</dbReference>
<name>A0A8H8RQ61_9HELO</name>
<reference evidence="1 2" key="1">
    <citation type="submission" date="2018-05" db="EMBL/GenBank/DDBJ databases">
        <title>Genome sequencing and assembly of the regulated plant pathogen Lachnellula willkommii and related sister species for the development of diagnostic species identification markers.</title>
        <authorList>
            <person name="Giroux E."/>
            <person name="Bilodeau G."/>
        </authorList>
    </citation>
    <scope>NUCLEOTIDE SEQUENCE [LARGE SCALE GENOMIC DNA]</scope>
    <source>
        <strain evidence="1 2">CBS 197.66</strain>
    </source>
</reference>
<dbReference type="AlphaFoldDB" id="A0A8H8RQ61"/>
<keyword evidence="1" id="KW-0413">Isomerase</keyword>
<evidence type="ECO:0000313" key="1">
    <source>
        <dbReference type="EMBL" id="TVY37558.1"/>
    </source>
</evidence>
<dbReference type="Proteomes" id="UP000462212">
    <property type="component" value="Unassembled WGS sequence"/>
</dbReference>
<evidence type="ECO:0000313" key="2">
    <source>
        <dbReference type="Proteomes" id="UP000462212"/>
    </source>
</evidence>